<dbReference type="SMART" id="SM00382">
    <property type="entry name" value="AAA"/>
    <property type="match status" value="1"/>
</dbReference>
<organism evidence="6 7">
    <name type="scientific">Tissierella praeacuta DSM 18095</name>
    <dbReference type="NCBI Taxonomy" id="1123404"/>
    <lineage>
        <taxon>Bacteria</taxon>
        <taxon>Bacillati</taxon>
        <taxon>Bacillota</taxon>
        <taxon>Tissierellia</taxon>
        <taxon>Tissierellales</taxon>
        <taxon>Tissierellaceae</taxon>
        <taxon>Tissierella</taxon>
    </lineage>
</organism>
<evidence type="ECO:0000259" key="4">
    <source>
        <dbReference type="PROSITE" id="PS50045"/>
    </source>
</evidence>
<dbReference type="GO" id="GO:0006355">
    <property type="term" value="P:regulation of DNA-templated transcription"/>
    <property type="evidence" value="ECO:0007669"/>
    <property type="project" value="InterPro"/>
</dbReference>
<dbReference type="InterPro" id="IPR027417">
    <property type="entry name" value="P-loop_NTPase"/>
</dbReference>
<dbReference type="InterPro" id="IPR025943">
    <property type="entry name" value="Sigma_54_int_dom_ATP-bd_2"/>
</dbReference>
<reference evidence="7" key="1">
    <citation type="submission" date="2016-11" db="EMBL/GenBank/DDBJ databases">
        <authorList>
            <person name="Varghese N."/>
            <person name="Submissions S."/>
        </authorList>
    </citation>
    <scope>NUCLEOTIDE SEQUENCE [LARGE SCALE GENOMIC DNA]</scope>
    <source>
        <strain evidence="7">DSM 18095</strain>
    </source>
</reference>
<gene>
    <name evidence="6" type="ORF">SAMN02745784_02305</name>
</gene>
<dbReference type="SUPFAM" id="SSF52540">
    <property type="entry name" value="P-loop containing nucleoside triphosphate hydrolases"/>
    <property type="match status" value="1"/>
</dbReference>
<dbReference type="InterPro" id="IPR000014">
    <property type="entry name" value="PAS"/>
</dbReference>
<dbReference type="GeneID" id="90994181"/>
<dbReference type="CDD" id="cd00009">
    <property type="entry name" value="AAA"/>
    <property type="match status" value="1"/>
</dbReference>
<sequence>MKKLVIISESKNTGTRLIEQMNDLLKKHLKTENILVSKLKYSEVNADLVLFTSIYVKKRGIRYIPSDIPNIISKRIIDHKNISEIISIEEGKDVLFINDCYESASEAIEQLIELGLDHIKYHSYYPDCTSYPCLETAITAGESQLAPYKPKKLIDIGTRILDIQTIHEIGRILDLEKYLNDSLVINYIRDIVEISKSIDESRKKSLESQTMLETIINGLDYGVAFINNEGEVLSLNPKFEHILGVKRKDIIKRRIDAFLPFENTNLNGNGAYTGKIENRDVYIQYREVKIYGKTGYILSLRHTSKIEQGINYTDNKVFNRKLHSFKDYLTINKDALDIIRIAKKFSKTDSTILIEGENGTGKEILAQGIHMNSFRNNSIFVPVNMATISSNLLESELFGYEEGTFTGALKGGKIGLFQMAHGGTVFIDEIGDTPLDVQAKLLRVLEERRIRKVGGVDEIPIDVRIIAATNKNLLELVEKGQFRLDLFFRLNILPLHTIPLRRRREDIEYLLKYFININLQHRRIECLEEFFEKETIVFLNNYEWIGNVRELINLVEYLTLIYNGEKLGLSSLHSYMMDVESKKERVYLSKEEVWILEQFEIHNRVPLGRTKLAELAINENLKIGEGKIRNILKTLENYGLIESIGNMGSKITESGRKILEEL</sequence>
<keyword evidence="7" id="KW-1185">Reference proteome</keyword>
<dbReference type="InterPro" id="IPR058031">
    <property type="entry name" value="AAA_lid_NorR"/>
</dbReference>
<dbReference type="InterPro" id="IPR036390">
    <property type="entry name" value="WH_DNA-bd_sf"/>
</dbReference>
<protein>
    <submittedName>
        <fullName evidence="6">PAS domain S-box-containing protein</fullName>
    </submittedName>
</protein>
<keyword evidence="1" id="KW-0547">Nucleotide-binding</keyword>
<dbReference type="SUPFAM" id="SSF46785">
    <property type="entry name" value="Winged helix' DNA-binding domain"/>
    <property type="match status" value="1"/>
</dbReference>
<dbReference type="PROSITE" id="PS00676">
    <property type="entry name" value="SIGMA54_INTERACT_2"/>
    <property type="match status" value="1"/>
</dbReference>
<dbReference type="STRING" id="1123404.SAMN02745784_02305"/>
<dbReference type="Pfam" id="PF13188">
    <property type="entry name" value="PAS_8"/>
    <property type="match status" value="1"/>
</dbReference>
<evidence type="ECO:0000313" key="6">
    <source>
        <dbReference type="EMBL" id="SHE94721.1"/>
    </source>
</evidence>
<evidence type="ECO:0000256" key="1">
    <source>
        <dbReference type="ARBA" id="ARBA00022741"/>
    </source>
</evidence>
<accession>A0A1M4XMR8</accession>
<feature type="domain" description="Sigma-54 factor interaction" evidence="4">
    <location>
        <begin position="337"/>
        <end position="560"/>
    </location>
</feature>
<dbReference type="Gene3D" id="1.10.10.10">
    <property type="entry name" value="Winged helix-like DNA-binding domain superfamily/Winged helix DNA-binding domain"/>
    <property type="match status" value="1"/>
</dbReference>
<dbReference type="AlphaFoldDB" id="A0A1M4XMR8"/>
<dbReference type="InterPro" id="IPR002078">
    <property type="entry name" value="Sigma_54_int"/>
</dbReference>
<dbReference type="PROSITE" id="PS50112">
    <property type="entry name" value="PAS"/>
    <property type="match status" value="1"/>
</dbReference>
<dbReference type="Pfam" id="PF08461">
    <property type="entry name" value="WHD_RNase_R"/>
    <property type="match status" value="1"/>
</dbReference>
<dbReference type="PANTHER" id="PTHR32071:SF57">
    <property type="entry name" value="C4-DICARBOXYLATE TRANSPORT TRANSCRIPTIONAL REGULATORY PROTEIN DCTD"/>
    <property type="match status" value="1"/>
</dbReference>
<dbReference type="PROSITE" id="PS50045">
    <property type="entry name" value="SIGMA54_INTERACT_4"/>
    <property type="match status" value="1"/>
</dbReference>
<evidence type="ECO:0000259" key="5">
    <source>
        <dbReference type="PROSITE" id="PS50112"/>
    </source>
</evidence>
<evidence type="ECO:0000313" key="7">
    <source>
        <dbReference type="Proteomes" id="UP000184114"/>
    </source>
</evidence>
<dbReference type="Pfam" id="PF25601">
    <property type="entry name" value="AAA_lid_14"/>
    <property type="match status" value="1"/>
</dbReference>
<dbReference type="PANTHER" id="PTHR32071">
    <property type="entry name" value="TRANSCRIPTIONAL REGULATORY PROTEIN"/>
    <property type="match status" value="1"/>
</dbReference>
<proteinExistence type="predicted"/>
<keyword evidence="2" id="KW-0067">ATP-binding</keyword>
<dbReference type="NCBIfam" id="TIGR00229">
    <property type="entry name" value="sensory_box"/>
    <property type="match status" value="1"/>
</dbReference>
<dbReference type="InterPro" id="IPR013668">
    <property type="entry name" value="RNase_R_HTH_12"/>
</dbReference>
<dbReference type="Gene3D" id="3.30.450.20">
    <property type="entry name" value="PAS domain"/>
    <property type="match status" value="1"/>
</dbReference>
<evidence type="ECO:0000256" key="3">
    <source>
        <dbReference type="ARBA" id="ARBA00023125"/>
    </source>
</evidence>
<dbReference type="Proteomes" id="UP000184114">
    <property type="component" value="Unassembled WGS sequence"/>
</dbReference>
<dbReference type="SUPFAM" id="SSF55785">
    <property type="entry name" value="PYP-like sensor domain (PAS domain)"/>
    <property type="match status" value="1"/>
</dbReference>
<name>A0A1M4XMR8_9FIRM</name>
<evidence type="ECO:0000256" key="2">
    <source>
        <dbReference type="ARBA" id="ARBA00022840"/>
    </source>
</evidence>
<dbReference type="InterPro" id="IPR035965">
    <property type="entry name" value="PAS-like_dom_sf"/>
</dbReference>
<feature type="domain" description="PAS" evidence="5">
    <location>
        <begin position="208"/>
        <end position="253"/>
    </location>
</feature>
<dbReference type="Gene3D" id="1.10.8.60">
    <property type="match status" value="1"/>
</dbReference>
<dbReference type="InterPro" id="IPR003593">
    <property type="entry name" value="AAA+_ATPase"/>
</dbReference>
<dbReference type="Pfam" id="PF00158">
    <property type="entry name" value="Sigma54_activat"/>
    <property type="match status" value="1"/>
</dbReference>
<dbReference type="GO" id="GO:0005524">
    <property type="term" value="F:ATP binding"/>
    <property type="evidence" value="ECO:0007669"/>
    <property type="project" value="UniProtKB-KW"/>
</dbReference>
<keyword evidence="3" id="KW-0238">DNA-binding</keyword>
<dbReference type="Gene3D" id="3.40.50.300">
    <property type="entry name" value="P-loop containing nucleotide triphosphate hydrolases"/>
    <property type="match status" value="1"/>
</dbReference>
<dbReference type="GO" id="GO:0003677">
    <property type="term" value="F:DNA binding"/>
    <property type="evidence" value="ECO:0007669"/>
    <property type="project" value="UniProtKB-KW"/>
</dbReference>
<dbReference type="InterPro" id="IPR036388">
    <property type="entry name" value="WH-like_DNA-bd_sf"/>
</dbReference>
<dbReference type="FunFam" id="3.40.50.300:FF:000006">
    <property type="entry name" value="DNA-binding transcriptional regulator NtrC"/>
    <property type="match status" value="1"/>
</dbReference>
<dbReference type="RefSeq" id="WP_072976387.1">
    <property type="nucleotide sequence ID" value="NZ_FQTY01000012.1"/>
</dbReference>
<dbReference type="EMBL" id="FQTY01000012">
    <property type="protein sequence ID" value="SHE94721.1"/>
    <property type="molecule type" value="Genomic_DNA"/>
</dbReference>